<dbReference type="Pfam" id="PF00990">
    <property type="entry name" value="GGDEF"/>
    <property type="match status" value="1"/>
</dbReference>
<keyword evidence="3" id="KW-1185">Reference proteome</keyword>
<proteinExistence type="predicted"/>
<dbReference type="CDD" id="cd01949">
    <property type="entry name" value="GGDEF"/>
    <property type="match status" value="1"/>
</dbReference>
<dbReference type="InterPro" id="IPR043128">
    <property type="entry name" value="Rev_trsase/Diguanyl_cyclase"/>
</dbReference>
<reference evidence="2 3" key="1">
    <citation type="submission" date="2016-10" db="EMBL/GenBank/DDBJ databases">
        <authorList>
            <person name="de Groot N.N."/>
        </authorList>
    </citation>
    <scope>NUCLEOTIDE SEQUENCE [LARGE SCALE GENOMIC DNA]</scope>
    <source>
        <strain evidence="2 3">DSM 29316</strain>
    </source>
</reference>
<dbReference type="InterPro" id="IPR042463">
    <property type="entry name" value="HNOB_dom_associated_sf"/>
</dbReference>
<evidence type="ECO:0000313" key="2">
    <source>
        <dbReference type="EMBL" id="SFA71245.1"/>
    </source>
</evidence>
<evidence type="ECO:0000259" key="1">
    <source>
        <dbReference type="PROSITE" id="PS50887"/>
    </source>
</evidence>
<dbReference type="SMART" id="SM00267">
    <property type="entry name" value="GGDEF"/>
    <property type="match status" value="1"/>
</dbReference>
<dbReference type="Gene3D" id="3.30.450.260">
    <property type="entry name" value="Haem NO binding associated domain"/>
    <property type="match status" value="1"/>
</dbReference>
<dbReference type="PANTHER" id="PTHR46663:SF2">
    <property type="entry name" value="GGDEF DOMAIN-CONTAINING PROTEIN"/>
    <property type="match status" value="1"/>
</dbReference>
<dbReference type="RefSeq" id="WP_139226756.1">
    <property type="nucleotide sequence ID" value="NZ_FOJU01000001.1"/>
</dbReference>
<dbReference type="InterPro" id="IPR000160">
    <property type="entry name" value="GGDEF_dom"/>
</dbReference>
<feature type="domain" description="GGDEF" evidence="1">
    <location>
        <begin position="197"/>
        <end position="331"/>
    </location>
</feature>
<dbReference type="GO" id="GO:0003824">
    <property type="term" value="F:catalytic activity"/>
    <property type="evidence" value="ECO:0007669"/>
    <property type="project" value="UniProtKB-ARBA"/>
</dbReference>
<organism evidence="2 3">
    <name type="scientific">Poseidonocella pacifica</name>
    <dbReference type="NCBI Taxonomy" id="871651"/>
    <lineage>
        <taxon>Bacteria</taxon>
        <taxon>Pseudomonadati</taxon>
        <taxon>Pseudomonadota</taxon>
        <taxon>Alphaproteobacteria</taxon>
        <taxon>Rhodobacterales</taxon>
        <taxon>Roseobacteraceae</taxon>
        <taxon>Poseidonocella</taxon>
    </lineage>
</organism>
<dbReference type="InterPro" id="IPR029787">
    <property type="entry name" value="Nucleotide_cyclase"/>
</dbReference>
<dbReference type="InterPro" id="IPR052163">
    <property type="entry name" value="DGC-Regulatory_Protein"/>
</dbReference>
<dbReference type="PROSITE" id="PS50887">
    <property type="entry name" value="GGDEF"/>
    <property type="match status" value="1"/>
</dbReference>
<dbReference type="OrthoDB" id="9812260at2"/>
<dbReference type="STRING" id="871651.SAMN05421688_0292"/>
<dbReference type="NCBIfam" id="TIGR00254">
    <property type="entry name" value="GGDEF"/>
    <property type="match status" value="1"/>
</dbReference>
<protein>
    <submittedName>
        <fullName evidence="2">Diguanylate cyclase (GGDEF) domain-containing protein</fullName>
    </submittedName>
</protein>
<dbReference type="Proteomes" id="UP000198796">
    <property type="component" value="Unassembled WGS sequence"/>
</dbReference>
<accession>A0A1I0V4J4</accession>
<dbReference type="FunFam" id="3.30.70.270:FF:000001">
    <property type="entry name" value="Diguanylate cyclase domain protein"/>
    <property type="match status" value="1"/>
</dbReference>
<dbReference type="AlphaFoldDB" id="A0A1I0V4J4"/>
<sequence length="340" mass="37527">MTSHVRRRAREGFAGVEPALDLICPLHLTVGPRGIIRHVGPTLRRLHPDLIWEGSAFFDLFEICRPNDISSTNDLRAASGKRLHLRMRGMPEIGLKGVAAAYSDGAIIDLSFGIEAVNAITTFDLTSRDFSPTDLTIEMLYLLEAKTLVMDELRTANLRLRDDKLAAEQKASTDALTGLWNRRALNTLMHDSVAAANDVALIYLDLDHFKEINDHYGHDTGDRILQHTAEVLVAETRRADIVARFGGDEFVVLMHQPKSAADAIKVVERILGRLNCPICVSGKKLAVSGSIGVAWSPNYDKPTIEHLRTYADRALYAAKDAGRGTYALHQPGEIITKPCD</sequence>
<evidence type="ECO:0000313" key="3">
    <source>
        <dbReference type="Proteomes" id="UP000198796"/>
    </source>
</evidence>
<dbReference type="PANTHER" id="PTHR46663">
    <property type="entry name" value="DIGUANYLATE CYCLASE DGCT-RELATED"/>
    <property type="match status" value="1"/>
</dbReference>
<dbReference type="Gene3D" id="3.30.70.270">
    <property type="match status" value="1"/>
</dbReference>
<name>A0A1I0V4J4_9RHOB</name>
<gene>
    <name evidence="2" type="ORF">SAMN05421688_0292</name>
</gene>
<dbReference type="EMBL" id="FOJU01000001">
    <property type="protein sequence ID" value="SFA71245.1"/>
    <property type="molecule type" value="Genomic_DNA"/>
</dbReference>
<dbReference type="SUPFAM" id="SSF55073">
    <property type="entry name" value="Nucleotide cyclase"/>
    <property type="match status" value="1"/>
</dbReference>